<dbReference type="EMBL" id="CP058998">
    <property type="protein sequence ID" value="QLJ53366.1"/>
    <property type="molecule type" value="Genomic_DNA"/>
</dbReference>
<name>A0A7D5XM64_FERL1</name>
<reference evidence="3" key="1">
    <citation type="submission" date="2020-07" db="EMBL/GenBank/DDBJ databases">
        <title>Metabolic diversity and evolutionary history of the archaeal phylum ###Micrarchaeota### uncovered from a freshwater lake metagenome.</title>
        <authorList>
            <person name="Kadnikov V.V."/>
            <person name="Savvichev A.S."/>
            <person name="Mardanov A.V."/>
            <person name="Beletsky A.V."/>
            <person name="Chupakov A.V."/>
            <person name="Kokryatskaya N.M."/>
            <person name="Pimenov N.V."/>
            <person name="Ravin N.V."/>
        </authorList>
    </citation>
    <scope>NUCLEOTIDE SEQUENCE [LARGE SCALE GENOMIC DNA]</scope>
</reference>
<feature type="transmembrane region" description="Helical" evidence="1">
    <location>
        <begin position="7"/>
        <end position="25"/>
    </location>
</feature>
<keyword evidence="1" id="KW-0812">Transmembrane</keyword>
<dbReference type="CDD" id="cd15482">
    <property type="entry name" value="Sialidase_non-viral"/>
    <property type="match status" value="1"/>
</dbReference>
<gene>
    <name evidence="2" type="ORF">Sv326_1191</name>
</gene>
<organism evidence="2 3">
    <name type="scientific">Fermentimicrarchaeum limneticum</name>
    <dbReference type="NCBI Taxonomy" id="2795018"/>
    <lineage>
        <taxon>Archaea</taxon>
        <taxon>Candidatus Micrarchaeota</taxon>
        <taxon>Candidatus Fermentimicrarchaeales</taxon>
        <taxon>Candidatus Fermentimicrarchaeaceae</taxon>
        <taxon>Candidatus Fermentimicrarchaeum</taxon>
    </lineage>
</organism>
<keyword evidence="1" id="KW-1133">Transmembrane helix</keyword>
<dbReference type="AlphaFoldDB" id="A0A7D5XM64"/>
<evidence type="ECO:0000256" key="1">
    <source>
        <dbReference type="SAM" id="Phobius"/>
    </source>
</evidence>
<dbReference type="Gene3D" id="2.60.40.1930">
    <property type="match status" value="1"/>
</dbReference>
<evidence type="ECO:0000313" key="2">
    <source>
        <dbReference type="EMBL" id="QLJ53366.1"/>
    </source>
</evidence>
<evidence type="ECO:0000313" key="3">
    <source>
        <dbReference type="Proteomes" id="UP000510821"/>
    </source>
</evidence>
<dbReference type="InterPro" id="IPR036278">
    <property type="entry name" value="Sialidase_sf"/>
</dbReference>
<sequence>MRKAQAAIELTIIASVMLIVLLFIFEFGETKILESASILQVSEARNTVDRLAKAATEVHNEGVGAKRKVYITIPDRVNPDRVFVDNSTITIGVYVGNGTSDISSRVNLAVKKGGYFPTSPGSYWVWVAGKEGYVQIGNALEINPLNAYFELFPNNSTESNITFTNYGSSPINVSMNLSWTDSETNASIDNTRNLSFALLPGTLNSQSVRLNVSANLNASKGLHSGYATVTTNISESELMPVLVNVVSPTSASGGVAYLTINTYNNSAHTYSDTVFSQSETVYYKVRSYNSSDGLVNSTVTIRVYNPSSAIMSDGTYTPSSTGTYQSSYPLNINTRSGVWSISAYDAGGASTRAYFTVNPTSSSTVLLSVTTATPFWPSQRAICRDGKNYIHIIWLYNSSSIAYARSTNNGVTFSINTSFFGSTSTTSSTKYTPSVSCDGNNITAVYTDAGSSDVIVGISTDNGNSWNWANPITSNIRMYNAVERRGQRIYILYVDGEYNVSFFNSTDGGSTWGPQTILWQAGDYGQFGYDHYTDVSLAVNGTGTSSDSLYASCYEIASDGTSQTFASSFRNSSNAGVTWGAKRTMAPWNDVGTGEPSITTNGSAVFVASNNYSSTEQVATLNKSLDGGATWSWEQVSNTVSSFYETATLNGTMPFILWRNGSASNGDIFYRNYNGTGWDSILAYTSDHNGNDLPNAKWNYAGNCIEFVYRNGTASPYNISYARLGSCTPP</sequence>
<keyword evidence="1" id="KW-0472">Membrane</keyword>
<proteinExistence type="predicted"/>
<dbReference type="KEGG" id="flt:Sv326_1191"/>
<protein>
    <submittedName>
        <fullName evidence="2">Uncharacterized protein</fullName>
    </submittedName>
</protein>
<accession>A0A7D5XM64</accession>
<dbReference type="Proteomes" id="UP000510821">
    <property type="component" value="Chromosome"/>
</dbReference>
<dbReference type="Gene3D" id="2.120.10.10">
    <property type="match status" value="1"/>
</dbReference>
<dbReference type="SUPFAM" id="SSF50939">
    <property type="entry name" value="Sialidases"/>
    <property type="match status" value="1"/>
</dbReference>